<dbReference type="GO" id="GO:0016020">
    <property type="term" value="C:membrane"/>
    <property type="evidence" value="ECO:0007669"/>
    <property type="project" value="UniProtKB-SubCell"/>
</dbReference>
<keyword evidence="2 6" id="KW-0812">Transmembrane</keyword>
<evidence type="ECO:0000313" key="8">
    <source>
        <dbReference type="EMBL" id="SPF44386.1"/>
    </source>
</evidence>
<keyword evidence="4 6" id="KW-1133">Transmembrane helix</keyword>
<dbReference type="AlphaFoldDB" id="A0A2U3KXH9"/>
<feature type="transmembrane region" description="Helical" evidence="6">
    <location>
        <begin position="168"/>
        <end position="192"/>
    </location>
</feature>
<evidence type="ECO:0000256" key="2">
    <source>
        <dbReference type="ARBA" id="ARBA00022692"/>
    </source>
</evidence>
<dbReference type="Proteomes" id="UP000238701">
    <property type="component" value="Unassembled WGS sequence"/>
</dbReference>
<feature type="transmembrane region" description="Helical" evidence="6">
    <location>
        <begin position="400"/>
        <end position="420"/>
    </location>
</feature>
<gene>
    <name evidence="8" type="ORF">SBA1_530040</name>
</gene>
<reference evidence="9" key="1">
    <citation type="submission" date="2018-02" db="EMBL/GenBank/DDBJ databases">
        <authorList>
            <person name="Hausmann B."/>
        </authorList>
    </citation>
    <scope>NUCLEOTIDE SEQUENCE [LARGE SCALE GENOMIC DNA]</scope>
    <source>
        <strain evidence="9">Peat soil MAG SbA1</strain>
    </source>
</reference>
<evidence type="ECO:0000256" key="4">
    <source>
        <dbReference type="ARBA" id="ARBA00022989"/>
    </source>
</evidence>
<dbReference type="InterPro" id="IPR007816">
    <property type="entry name" value="ResB-like_domain"/>
</dbReference>
<evidence type="ECO:0000256" key="1">
    <source>
        <dbReference type="ARBA" id="ARBA00004141"/>
    </source>
</evidence>
<organism evidence="8 9">
    <name type="scientific">Candidatus Sulfotelmatobacter kueseliae</name>
    <dbReference type="NCBI Taxonomy" id="2042962"/>
    <lineage>
        <taxon>Bacteria</taxon>
        <taxon>Pseudomonadati</taxon>
        <taxon>Acidobacteriota</taxon>
        <taxon>Terriglobia</taxon>
        <taxon>Terriglobales</taxon>
        <taxon>Candidatus Korobacteraceae</taxon>
        <taxon>Candidatus Sulfotelmatobacter</taxon>
    </lineage>
</organism>
<sequence length="484" mass="53548">MALSLRSVSRKTWLTLSSIKTGVILIILVGIFSIAGTVILQRPMTDADDMQRAYSPTMLRFLDAAGLTDVFHTYWFIALLVLVSLCIVAASIQRFPNSWRFFARPYKSPDEHFRKALPTQAQIPISDEEDGLSAAERALKHLGLRSERIVHTSSFSLFSERNRISEMAVYMVHASLLLIFLGYGVVDALYGWRGFLVLNPGTASNQIELKNGATRTLPFSIRCDGTGEETYTDGTPKRWWSKLAVIDNGSEVQRKEIVVNDPLVYEGVRFYQASWGQTGKLDQLVLSATPAKGAIGPPKKISLAPNQTVALDADTSVQLAEFIPDYVVQDGNVYSRSNDVLNPAVHLIVTSKKDTRSVNVWLPEIPGVGENASSPYIFEPKDLTPEVFTGLQVSHEPGQWSVWAGVILMAIGLTFVFYVSHVRFWAVPVRNGNGQLALWVGGTANRNRDAFEERFKNLVEQIKKELKPTGVASAQAQATTTTGR</sequence>
<evidence type="ECO:0000256" key="5">
    <source>
        <dbReference type="ARBA" id="ARBA00023136"/>
    </source>
</evidence>
<feature type="transmembrane region" description="Helical" evidence="6">
    <location>
        <begin position="21"/>
        <end position="40"/>
    </location>
</feature>
<keyword evidence="3" id="KW-0201">Cytochrome c-type biogenesis</keyword>
<feature type="transmembrane region" description="Helical" evidence="6">
    <location>
        <begin position="73"/>
        <end position="92"/>
    </location>
</feature>
<evidence type="ECO:0000256" key="3">
    <source>
        <dbReference type="ARBA" id="ARBA00022748"/>
    </source>
</evidence>
<name>A0A2U3KXH9_9BACT</name>
<evidence type="ECO:0000259" key="7">
    <source>
        <dbReference type="Pfam" id="PF05140"/>
    </source>
</evidence>
<dbReference type="PANTHER" id="PTHR31566">
    <property type="entry name" value="CYTOCHROME C BIOGENESIS PROTEIN CCS1, CHLOROPLASTIC"/>
    <property type="match status" value="1"/>
</dbReference>
<dbReference type="GO" id="GO:0017004">
    <property type="term" value="P:cytochrome complex assembly"/>
    <property type="evidence" value="ECO:0007669"/>
    <property type="project" value="UniProtKB-KW"/>
</dbReference>
<accession>A0A2U3KXH9</accession>
<evidence type="ECO:0000313" key="9">
    <source>
        <dbReference type="Proteomes" id="UP000238701"/>
    </source>
</evidence>
<comment type="subcellular location">
    <subcellularLocation>
        <location evidence="1">Membrane</location>
        <topology evidence="1">Multi-pass membrane protein</topology>
    </subcellularLocation>
</comment>
<protein>
    <submittedName>
        <fullName evidence="8">ResB-like protein</fullName>
    </submittedName>
</protein>
<feature type="domain" description="ResB-like" evidence="7">
    <location>
        <begin position="20"/>
        <end position="456"/>
    </location>
</feature>
<keyword evidence="5 6" id="KW-0472">Membrane</keyword>
<dbReference type="InterPro" id="IPR023494">
    <property type="entry name" value="Cyt_c_bgen_Ccs1/CcsB/ResB"/>
</dbReference>
<proteinExistence type="predicted"/>
<dbReference type="PANTHER" id="PTHR31566:SF0">
    <property type="entry name" value="CYTOCHROME C BIOGENESIS PROTEIN CCS1, CHLOROPLASTIC"/>
    <property type="match status" value="1"/>
</dbReference>
<dbReference type="Pfam" id="PF05140">
    <property type="entry name" value="ResB"/>
    <property type="match status" value="1"/>
</dbReference>
<dbReference type="EMBL" id="OMOD01000148">
    <property type="protein sequence ID" value="SPF44386.1"/>
    <property type="molecule type" value="Genomic_DNA"/>
</dbReference>
<evidence type="ECO:0000256" key="6">
    <source>
        <dbReference type="SAM" id="Phobius"/>
    </source>
</evidence>